<proteinExistence type="inferred from homology"/>
<dbReference type="PIRSF" id="PIRSF000137">
    <property type="entry name" value="Alcohol_oxidase"/>
    <property type="match status" value="1"/>
</dbReference>
<feature type="binding site" evidence="5">
    <location>
        <position position="94"/>
    </location>
    <ligand>
        <name>FAD</name>
        <dbReference type="ChEBI" id="CHEBI:57692"/>
    </ligand>
</feature>
<keyword evidence="9" id="KW-1185">Reference proteome</keyword>
<dbReference type="PROSITE" id="PS00623">
    <property type="entry name" value="GMC_OXRED_1"/>
    <property type="match status" value="1"/>
</dbReference>
<dbReference type="InterPro" id="IPR036188">
    <property type="entry name" value="FAD/NAD-bd_sf"/>
</dbReference>
<keyword evidence="3 6" id="KW-0285">Flavoprotein</keyword>
<comment type="similarity">
    <text evidence="2 6">Belongs to the GMC oxidoreductase family.</text>
</comment>
<evidence type="ECO:0000313" key="9">
    <source>
        <dbReference type="Proteomes" id="UP000321685"/>
    </source>
</evidence>
<dbReference type="SUPFAM" id="SSF51905">
    <property type="entry name" value="FAD/NAD(P)-binding domain"/>
    <property type="match status" value="1"/>
</dbReference>
<dbReference type="EMBL" id="BJVJ01000028">
    <property type="protein sequence ID" value="GEL24060.1"/>
    <property type="molecule type" value="Genomic_DNA"/>
</dbReference>
<organism evidence="8 9">
    <name type="scientific">Pseudonocardia sulfidoxydans NBRC 16205</name>
    <dbReference type="NCBI Taxonomy" id="1223511"/>
    <lineage>
        <taxon>Bacteria</taxon>
        <taxon>Bacillati</taxon>
        <taxon>Actinomycetota</taxon>
        <taxon>Actinomycetes</taxon>
        <taxon>Pseudonocardiales</taxon>
        <taxon>Pseudonocardiaceae</taxon>
        <taxon>Pseudonocardia</taxon>
    </lineage>
</organism>
<keyword evidence="4 5" id="KW-0274">FAD</keyword>
<evidence type="ECO:0000313" key="8">
    <source>
        <dbReference type="EMBL" id="GEL24060.1"/>
    </source>
</evidence>
<evidence type="ECO:0000256" key="5">
    <source>
        <dbReference type="PIRSR" id="PIRSR000137-2"/>
    </source>
</evidence>
<evidence type="ECO:0000256" key="6">
    <source>
        <dbReference type="RuleBase" id="RU003968"/>
    </source>
</evidence>
<dbReference type="SUPFAM" id="SSF54373">
    <property type="entry name" value="FAD-linked reductases, C-terminal domain"/>
    <property type="match status" value="1"/>
</dbReference>
<reference evidence="8 9" key="1">
    <citation type="submission" date="2019-07" db="EMBL/GenBank/DDBJ databases">
        <title>Whole genome shotgun sequence of Pseudonocardia sulfidoxydans NBRC 16205.</title>
        <authorList>
            <person name="Hosoyama A."/>
            <person name="Uohara A."/>
            <person name="Ohji S."/>
            <person name="Ichikawa N."/>
        </authorList>
    </citation>
    <scope>NUCLEOTIDE SEQUENCE [LARGE SCALE GENOMIC DNA]</scope>
    <source>
        <strain evidence="8 9">NBRC 16205</strain>
    </source>
</reference>
<evidence type="ECO:0000256" key="1">
    <source>
        <dbReference type="ARBA" id="ARBA00001974"/>
    </source>
</evidence>
<dbReference type="AlphaFoldDB" id="A0A511DGZ7"/>
<dbReference type="InterPro" id="IPR012132">
    <property type="entry name" value="GMC_OxRdtase"/>
</dbReference>
<gene>
    <name evidence="8" type="ORF">PSU4_30140</name>
</gene>
<protein>
    <submittedName>
        <fullName evidence="8">Dehydrogenase</fullName>
    </submittedName>
</protein>
<dbReference type="Gene3D" id="3.30.410.40">
    <property type="match status" value="1"/>
</dbReference>
<dbReference type="GO" id="GO:0016614">
    <property type="term" value="F:oxidoreductase activity, acting on CH-OH group of donors"/>
    <property type="evidence" value="ECO:0007669"/>
    <property type="project" value="InterPro"/>
</dbReference>
<dbReference type="Pfam" id="PF00732">
    <property type="entry name" value="GMC_oxred_N"/>
    <property type="match status" value="1"/>
</dbReference>
<evidence type="ECO:0000259" key="7">
    <source>
        <dbReference type="PROSITE" id="PS00623"/>
    </source>
</evidence>
<dbReference type="Pfam" id="PF05199">
    <property type="entry name" value="GMC_oxred_C"/>
    <property type="match status" value="1"/>
</dbReference>
<comment type="cofactor">
    <cofactor evidence="1 5">
        <name>FAD</name>
        <dbReference type="ChEBI" id="CHEBI:57692"/>
    </cofactor>
</comment>
<dbReference type="Gene3D" id="3.50.50.60">
    <property type="entry name" value="FAD/NAD(P)-binding domain"/>
    <property type="match status" value="1"/>
</dbReference>
<dbReference type="RefSeq" id="WP_147108316.1">
    <property type="nucleotide sequence ID" value="NZ_BJVJ01000028.1"/>
</dbReference>
<evidence type="ECO:0000256" key="2">
    <source>
        <dbReference type="ARBA" id="ARBA00010790"/>
    </source>
</evidence>
<dbReference type="GO" id="GO:0050660">
    <property type="term" value="F:flavin adenine dinucleotide binding"/>
    <property type="evidence" value="ECO:0007669"/>
    <property type="project" value="InterPro"/>
</dbReference>
<feature type="domain" description="Glucose-methanol-choline oxidoreductase N-terminal" evidence="7">
    <location>
        <begin position="92"/>
        <end position="115"/>
    </location>
</feature>
<evidence type="ECO:0000256" key="3">
    <source>
        <dbReference type="ARBA" id="ARBA00022630"/>
    </source>
</evidence>
<name>A0A511DGZ7_9PSEU</name>
<dbReference type="OrthoDB" id="3659813at2"/>
<comment type="caution">
    <text evidence="8">The sequence shown here is derived from an EMBL/GenBank/DDBJ whole genome shotgun (WGS) entry which is preliminary data.</text>
</comment>
<accession>A0A511DGZ7</accession>
<dbReference type="Proteomes" id="UP000321685">
    <property type="component" value="Unassembled WGS sequence"/>
</dbReference>
<dbReference type="PANTHER" id="PTHR11552">
    <property type="entry name" value="GLUCOSE-METHANOL-CHOLINE GMC OXIDOREDUCTASE"/>
    <property type="match status" value="1"/>
</dbReference>
<dbReference type="InterPro" id="IPR000172">
    <property type="entry name" value="GMC_OxRdtase_N"/>
</dbReference>
<dbReference type="PANTHER" id="PTHR11552:SF147">
    <property type="entry name" value="CHOLINE DEHYDROGENASE, MITOCHONDRIAL"/>
    <property type="match status" value="1"/>
</dbReference>
<dbReference type="InterPro" id="IPR007867">
    <property type="entry name" value="GMC_OxRtase_C"/>
</dbReference>
<evidence type="ECO:0000256" key="4">
    <source>
        <dbReference type="ARBA" id="ARBA00022827"/>
    </source>
</evidence>
<sequence length="504" mass="53173">MHPALVVGERFDVVVVGGGSAGCVLAARLAEKRSRSVLLLEAGPDPVSGNSRYSDYYRSRASDLSATVPGHPLNWAYPAELARGVDAILPRGRVLGGSSAINGAYFVRATRADLDDWAVPGLSYDEALPFYVHSERDLDFVSEDHGDAGPIPVRRPSGALEAPTTEPFLAAAAALGFPDEPDKNAGGPPGAGLVPSNVVDGARVSAADAYLRAQPAEMRTSAVLRPADDARVHLGGGLTVRTDTPVTSIELDRLRAVGVRTASGTVEAGEVVLAAGALATPRLLMRAGIGPGDTLRDAGIRVRHDLPVGIGFSDHPAVFLPFRPHETAQPHPHAVTAQVALHLDSGADPAGDLELLLFTRPFTPGGPLHVMCALQRPERSGLLTPGRTEHRYLRTEADRRRLRAAVRIAADLLRAGLGTRVEPEGFVLGNDTRLDGWIRDHLTSSSHLSGTAAIGPVCDPELRVRGTKGLRVVDTSVFPAVPRRGPAASAIMLGERAAALRWDV</sequence>